<accession>W1DGG7</accession>
<evidence type="ECO:0000313" key="2">
    <source>
        <dbReference type="Proteomes" id="UP000019183"/>
    </source>
</evidence>
<dbReference type="Proteomes" id="UP000019183">
    <property type="component" value="Unassembled WGS sequence"/>
</dbReference>
<proteinExistence type="predicted"/>
<sequence length="38" mass="4471">MQKSPTSGLIFSIFFGLKIRAVHHGENYPLDYRYAERK</sequence>
<comment type="caution">
    <text evidence="1">The sequence shown here is derived from an EMBL/GenBank/DDBJ whole genome shotgun (WGS) entry which is preliminary data.</text>
</comment>
<dbReference type="EMBL" id="CBWK010000001">
    <property type="protein sequence ID" value="CDL07144.1"/>
    <property type="molecule type" value="Genomic_DNA"/>
</dbReference>
<evidence type="ECO:0000313" key="1">
    <source>
        <dbReference type="EMBL" id="CDL07144.1"/>
    </source>
</evidence>
<reference evidence="1" key="1">
    <citation type="submission" date="2013-10" db="EMBL/GenBank/DDBJ databases">
        <title>Antibiotic resistance diversity of beta-lactamase producers in the General Hospital Vienna.</title>
        <authorList>
            <person name="Barisic I."/>
            <person name="Mitteregger D."/>
            <person name="Hirschl A.M."/>
            <person name="Noehammer C."/>
            <person name="Wiesinger-Mayr H."/>
        </authorList>
    </citation>
    <scope>NUCLEOTIDE SEQUENCE [LARGE SCALE GENOMIC DNA]</scope>
    <source>
        <strain evidence="1">IS43</strain>
    </source>
</reference>
<keyword evidence="2" id="KW-1185">Reference proteome</keyword>
<protein>
    <submittedName>
        <fullName evidence="1">Uncharacterized protein</fullName>
    </submittedName>
</protein>
<dbReference type="AlphaFoldDB" id="W1DGG7"/>
<organism evidence="1 2">
    <name type="scientific">Klebsiella pneumoniae IS43</name>
    <dbReference type="NCBI Taxonomy" id="1432552"/>
    <lineage>
        <taxon>Bacteria</taxon>
        <taxon>Pseudomonadati</taxon>
        <taxon>Pseudomonadota</taxon>
        <taxon>Gammaproteobacteria</taxon>
        <taxon>Enterobacterales</taxon>
        <taxon>Enterobacteriaceae</taxon>
        <taxon>Klebsiella/Raoultella group</taxon>
        <taxon>Klebsiella</taxon>
        <taxon>Klebsiella pneumoniae complex</taxon>
    </lineage>
</organism>
<name>W1DGG7_KLEPN</name>